<feature type="domain" description="NAD-dependent epimerase/dehydratase" evidence="1">
    <location>
        <begin position="3"/>
        <end position="211"/>
    </location>
</feature>
<dbReference type="PANTHER" id="PTHR48079">
    <property type="entry name" value="PROTEIN YEEZ"/>
    <property type="match status" value="1"/>
</dbReference>
<dbReference type="GO" id="GO:0005737">
    <property type="term" value="C:cytoplasm"/>
    <property type="evidence" value="ECO:0007669"/>
    <property type="project" value="TreeGrafter"/>
</dbReference>
<gene>
    <name evidence="2" type="ORF">CEJ42_21785</name>
</gene>
<evidence type="ECO:0000313" key="3">
    <source>
        <dbReference type="Proteomes" id="UP000197596"/>
    </source>
</evidence>
<dbReference type="EMBL" id="NJGU01000014">
    <property type="protein sequence ID" value="OWY26987.1"/>
    <property type="molecule type" value="Genomic_DNA"/>
</dbReference>
<sequence>MRIFVTGATGFVGSAVVGELLQAGHHVTGLARSDAGAAQLAAAGAQVLRGALEDLDSLRRGAAQADGVIHTAFIHDFSKFKENCETDRGVVAALADGLAGSARPLIVTSGTALVPPGAVATEALRAGAAHPRVASEEAADAAHARGVNASVMRLPPSVHGAGDHGFVPMLIKLARDKGVSAYVGTGENRWPAVHRLDAARLYRLALEHGNNAHRRWHANAEDGVPFRAIAEAIGRGLKLPVVSVAPGEAAAHFDWFAHFVALDNHASSAYTRALVGWEPRQAGLLADIEDAASGYFAG</sequence>
<comment type="caution">
    <text evidence="2">The sequence shown here is derived from an EMBL/GenBank/DDBJ whole genome shotgun (WGS) entry which is preliminary data.</text>
</comment>
<dbReference type="PANTHER" id="PTHR48079:SF6">
    <property type="entry name" value="NAD(P)-BINDING DOMAIN-CONTAINING PROTEIN-RELATED"/>
    <property type="match status" value="1"/>
</dbReference>
<dbReference type="InterPro" id="IPR001509">
    <property type="entry name" value="Epimerase_deHydtase"/>
</dbReference>
<organism evidence="2 3">
    <name type="scientific">Herbaspirillum robiniae</name>
    <dbReference type="NCBI Taxonomy" id="2014887"/>
    <lineage>
        <taxon>Bacteria</taxon>
        <taxon>Pseudomonadati</taxon>
        <taxon>Pseudomonadota</taxon>
        <taxon>Betaproteobacteria</taxon>
        <taxon>Burkholderiales</taxon>
        <taxon>Oxalobacteraceae</taxon>
        <taxon>Herbaspirillum</taxon>
    </lineage>
</organism>
<dbReference type="AlphaFoldDB" id="A0A246WKY9"/>
<dbReference type="Gene3D" id="3.40.50.720">
    <property type="entry name" value="NAD(P)-binding Rossmann-like Domain"/>
    <property type="match status" value="1"/>
</dbReference>
<dbReference type="CDD" id="cd05262">
    <property type="entry name" value="SDR_a7"/>
    <property type="match status" value="1"/>
</dbReference>
<reference evidence="2 3" key="1">
    <citation type="submission" date="2017-06" db="EMBL/GenBank/DDBJ databases">
        <title>Herbaspirillum phytohormonus sp. nov., isolated from the root nodule of Robinia pseudoacacia in lead-zinc mine.</title>
        <authorList>
            <person name="Fan M."/>
            <person name="Lin Y."/>
        </authorList>
    </citation>
    <scope>NUCLEOTIDE SEQUENCE [LARGE SCALE GENOMIC DNA]</scope>
    <source>
        <strain evidence="2 3">HZ10</strain>
    </source>
</reference>
<dbReference type="Pfam" id="PF01370">
    <property type="entry name" value="Epimerase"/>
    <property type="match status" value="1"/>
</dbReference>
<evidence type="ECO:0000313" key="2">
    <source>
        <dbReference type="EMBL" id="OWY26987.1"/>
    </source>
</evidence>
<proteinExistence type="predicted"/>
<protein>
    <submittedName>
        <fullName evidence="2">3-beta hydroxysteroid dehydrogenase</fullName>
    </submittedName>
</protein>
<dbReference type="InterPro" id="IPR051783">
    <property type="entry name" value="NAD(P)-dependent_oxidoreduct"/>
</dbReference>
<dbReference type="RefSeq" id="WP_088752517.1">
    <property type="nucleotide sequence ID" value="NZ_NJGU01000014.1"/>
</dbReference>
<dbReference type="Proteomes" id="UP000197596">
    <property type="component" value="Unassembled WGS sequence"/>
</dbReference>
<dbReference type="SUPFAM" id="SSF51735">
    <property type="entry name" value="NAD(P)-binding Rossmann-fold domains"/>
    <property type="match status" value="1"/>
</dbReference>
<dbReference type="InterPro" id="IPR036291">
    <property type="entry name" value="NAD(P)-bd_dom_sf"/>
</dbReference>
<evidence type="ECO:0000259" key="1">
    <source>
        <dbReference type="Pfam" id="PF01370"/>
    </source>
</evidence>
<name>A0A246WKY9_9BURK</name>
<dbReference type="GO" id="GO:0004029">
    <property type="term" value="F:aldehyde dehydrogenase (NAD+) activity"/>
    <property type="evidence" value="ECO:0007669"/>
    <property type="project" value="TreeGrafter"/>
</dbReference>
<accession>A0A246WKY9</accession>